<feature type="compositionally biased region" description="Polar residues" evidence="1">
    <location>
        <begin position="163"/>
        <end position="173"/>
    </location>
</feature>
<evidence type="ECO:0000313" key="3">
    <source>
        <dbReference type="EnsemblPlants" id="KQJ86151"/>
    </source>
</evidence>
<dbReference type="Proteomes" id="UP000008810">
    <property type="component" value="Chromosome 4"/>
</dbReference>
<reference evidence="2" key="2">
    <citation type="submission" date="2017-06" db="EMBL/GenBank/DDBJ databases">
        <title>WGS assembly of Brachypodium distachyon.</title>
        <authorList>
            <consortium name="The International Brachypodium Initiative"/>
            <person name="Lucas S."/>
            <person name="Harmon-Smith M."/>
            <person name="Lail K."/>
            <person name="Tice H."/>
            <person name="Grimwood J."/>
            <person name="Bruce D."/>
            <person name="Barry K."/>
            <person name="Shu S."/>
            <person name="Lindquist E."/>
            <person name="Wang M."/>
            <person name="Pitluck S."/>
            <person name="Vogel J.P."/>
            <person name="Garvin D.F."/>
            <person name="Mockler T.C."/>
            <person name="Schmutz J."/>
            <person name="Rokhsar D."/>
            <person name="Bevan M.W."/>
        </authorList>
    </citation>
    <scope>NUCLEOTIDE SEQUENCE</scope>
    <source>
        <strain evidence="2">Bd21</strain>
    </source>
</reference>
<reference evidence="3" key="3">
    <citation type="submission" date="2018-08" db="UniProtKB">
        <authorList>
            <consortium name="EnsemblPlants"/>
        </authorList>
    </citation>
    <scope>IDENTIFICATION</scope>
    <source>
        <strain evidence="3">cv. Bd21</strain>
    </source>
</reference>
<name>A0A0Q3EES9_BRADI</name>
<dbReference type="AlphaFoldDB" id="A0A0Q3EES9"/>
<evidence type="ECO:0000313" key="4">
    <source>
        <dbReference type="Proteomes" id="UP000008810"/>
    </source>
</evidence>
<dbReference type="InParanoid" id="A0A0Q3EES9"/>
<feature type="region of interest" description="Disordered" evidence="1">
    <location>
        <begin position="80"/>
        <end position="194"/>
    </location>
</feature>
<evidence type="ECO:0000313" key="2">
    <source>
        <dbReference type="EMBL" id="KQJ86151.2"/>
    </source>
</evidence>
<feature type="compositionally biased region" description="Basic residues" evidence="1">
    <location>
        <begin position="174"/>
        <end position="192"/>
    </location>
</feature>
<accession>A0A0Q3EES9</accession>
<evidence type="ECO:0000256" key="1">
    <source>
        <dbReference type="SAM" id="MobiDB-lite"/>
    </source>
</evidence>
<dbReference type="EMBL" id="CM000883">
    <property type="protein sequence ID" value="KQJ86151.2"/>
    <property type="molecule type" value="Genomic_DNA"/>
</dbReference>
<dbReference type="Gramene" id="KQJ86151">
    <property type="protein sequence ID" value="KQJ86151"/>
    <property type="gene ID" value="BRADI_4g03655v3"/>
</dbReference>
<proteinExistence type="predicted"/>
<sequence length="210" mass="22786">MEQIDDLLIHGKTLVAQNKVGASHPDLAQKARGPRRQAAITEAFFNELTKAQRPLPKWDRHTGTAWTAFFDERHLARYEGPYTAAGPPQHRRPATLMGGAGPDLGQEYAPAGRHRFLLDNASGGSSPASASSSSTAARTPPSLASSKTSPAPPMNVGHRCCQVATSDSGQSTPKRPKNGPRPFLRKKKKQKKLPFALTKQMIPFRLPSSF</sequence>
<protein>
    <submittedName>
        <fullName evidence="2 3">Uncharacterized protein</fullName>
    </submittedName>
</protein>
<keyword evidence="4" id="KW-1185">Reference proteome</keyword>
<dbReference type="EnsemblPlants" id="KQJ86151">
    <property type="protein sequence ID" value="KQJ86151"/>
    <property type="gene ID" value="BRADI_4g03655v3"/>
</dbReference>
<reference evidence="2 3" key="1">
    <citation type="journal article" date="2010" name="Nature">
        <title>Genome sequencing and analysis of the model grass Brachypodium distachyon.</title>
        <authorList>
            <consortium name="International Brachypodium Initiative"/>
        </authorList>
    </citation>
    <scope>NUCLEOTIDE SEQUENCE [LARGE SCALE GENOMIC DNA]</scope>
    <source>
        <strain evidence="2 3">Bd21</strain>
    </source>
</reference>
<organism evidence="2">
    <name type="scientific">Brachypodium distachyon</name>
    <name type="common">Purple false brome</name>
    <name type="synonym">Trachynia distachya</name>
    <dbReference type="NCBI Taxonomy" id="15368"/>
    <lineage>
        <taxon>Eukaryota</taxon>
        <taxon>Viridiplantae</taxon>
        <taxon>Streptophyta</taxon>
        <taxon>Embryophyta</taxon>
        <taxon>Tracheophyta</taxon>
        <taxon>Spermatophyta</taxon>
        <taxon>Magnoliopsida</taxon>
        <taxon>Liliopsida</taxon>
        <taxon>Poales</taxon>
        <taxon>Poaceae</taxon>
        <taxon>BOP clade</taxon>
        <taxon>Pooideae</taxon>
        <taxon>Stipodae</taxon>
        <taxon>Brachypodieae</taxon>
        <taxon>Brachypodium</taxon>
    </lineage>
</organism>
<gene>
    <name evidence="2" type="ORF">BRADI_4g03655v3</name>
</gene>
<feature type="compositionally biased region" description="Low complexity" evidence="1">
    <location>
        <begin position="121"/>
        <end position="146"/>
    </location>
</feature>